<dbReference type="EMBL" id="JAMYJR010000023">
    <property type="protein sequence ID" value="MCO8273207.1"/>
    <property type="molecule type" value="Genomic_DNA"/>
</dbReference>
<protein>
    <submittedName>
        <fullName evidence="1">Uncharacterized protein</fullName>
    </submittedName>
</protein>
<dbReference type="Proteomes" id="UP001523369">
    <property type="component" value="Unassembled WGS sequence"/>
</dbReference>
<comment type="caution">
    <text evidence="1">The sequence shown here is derived from an EMBL/GenBank/DDBJ whole genome shotgun (WGS) entry which is preliminary data.</text>
</comment>
<organism evidence="1 2">
    <name type="scientific">Paractinoplanes aksuensis</name>
    <dbReference type="NCBI Taxonomy" id="2939490"/>
    <lineage>
        <taxon>Bacteria</taxon>
        <taxon>Bacillati</taxon>
        <taxon>Actinomycetota</taxon>
        <taxon>Actinomycetes</taxon>
        <taxon>Micromonosporales</taxon>
        <taxon>Micromonosporaceae</taxon>
        <taxon>Paractinoplanes</taxon>
    </lineage>
</organism>
<dbReference type="InterPro" id="IPR038332">
    <property type="entry name" value="PPE_sf"/>
</dbReference>
<dbReference type="RefSeq" id="WP_253239285.1">
    <property type="nucleotide sequence ID" value="NZ_JAMYJR010000023.1"/>
</dbReference>
<accession>A0ABT1DQT8</accession>
<sequence>MPITLQGLLDADTGQLDAVARHWDKLARTLDLAVEDLGRDTREMPNHWPAGPSSQAAQDKAAELRVRVGNGQTHCAAVGRIIRNFALDLEQGRYRLNELVAEARAAGLQVDLAAGRITAPIAVAATQGTVDGYAQQIGEVLTFVNNADREATEALAEHTYREDVLPDAEQSRFDDISIMALANWMPESQTDYWKGLHSLHQERAIAEFPTIIGNARGLPAQDRDAANRLRLNRVKDELLATRARQDEAHDGAMNQAQINLDARLATIADLERRSQGRHLISYEPGFEQEAELAGR</sequence>
<gene>
    <name evidence="1" type="ORF">M1L60_21685</name>
</gene>
<reference evidence="1 2" key="1">
    <citation type="submission" date="2022-06" db="EMBL/GenBank/DDBJ databases">
        <title>New Species of the Genus Actinoplanes, ActinopZanes ferrugineus.</title>
        <authorList>
            <person name="Ding P."/>
        </authorList>
    </citation>
    <scope>NUCLEOTIDE SEQUENCE [LARGE SCALE GENOMIC DNA]</scope>
    <source>
        <strain evidence="1 2">TRM88003</strain>
    </source>
</reference>
<evidence type="ECO:0000313" key="2">
    <source>
        <dbReference type="Proteomes" id="UP001523369"/>
    </source>
</evidence>
<name>A0ABT1DQT8_9ACTN</name>
<evidence type="ECO:0000313" key="1">
    <source>
        <dbReference type="EMBL" id="MCO8273207.1"/>
    </source>
</evidence>
<keyword evidence="2" id="KW-1185">Reference proteome</keyword>
<dbReference type="Gene3D" id="1.20.1260.20">
    <property type="entry name" value="PPE superfamily"/>
    <property type="match status" value="1"/>
</dbReference>
<proteinExistence type="predicted"/>